<evidence type="ECO:0000313" key="1">
    <source>
        <dbReference type="EMBL" id="SHI90597.1"/>
    </source>
</evidence>
<accession>A0A1M6EYR1</accession>
<gene>
    <name evidence="1" type="ORF">SAMN05444417_2253</name>
</gene>
<keyword evidence="2" id="KW-1185">Reference proteome</keyword>
<sequence length="68" mass="7143">MIPLLPHIRRAQFRVIDGGPAPAPAPVPSAPFSLDAARLAAIPKIRRAVARRGFPLRPEGPADGTEAA</sequence>
<reference evidence="1 2" key="1">
    <citation type="submission" date="2016-11" db="EMBL/GenBank/DDBJ databases">
        <authorList>
            <person name="Jaros S."/>
            <person name="Januszkiewicz K."/>
            <person name="Wedrychowicz H."/>
        </authorList>
    </citation>
    <scope>NUCLEOTIDE SEQUENCE [LARGE SCALE GENOMIC DNA]</scope>
    <source>
        <strain evidence="1 2">DSM 100565</strain>
    </source>
</reference>
<organism evidence="1 2">
    <name type="scientific">Wenxinia saemankumensis</name>
    <dbReference type="NCBI Taxonomy" id="1447782"/>
    <lineage>
        <taxon>Bacteria</taxon>
        <taxon>Pseudomonadati</taxon>
        <taxon>Pseudomonadota</taxon>
        <taxon>Alphaproteobacteria</taxon>
        <taxon>Rhodobacterales</taxon>
        <taxon>Roseobacteraceae</taxon>
        <taxon>Wenxinia</taxon>
    </lineage>
</organism>
<dbReference type="RefSeq" id="WP_073330013.1">
    <property type="nucleotide sequence ID" value="NZ_FQYO01000003.1"/>
</dbReference>
<dbReference type="STRING" id="1447782.SAMN05444417_2253"/>
<proteinExistence type="predicted"/>
<protein>
    <submittedName>
        <fullName evidence="1">Uncharacterized protein</fullName>
    </submittedName>
</protein>
<dbReference type="EMBL" id="FQYO01000003">
    <property type="protein sequence ID" value="SHI90597.1"/>
    <property type="molecule type" value="Genomic_DNA"/>
</dbReference>
<evidence type="ECO:0000313" key="2">
    <source>
        <dbReference type="Proteomes" id="UP000184292"/>
    </source>
</evidence>
<dbReference type="Proteomes" id="UP000184292">
    <property type="component" value="Unassembled WGS sequence"/>
</dbReference>
<dbReference type="AlphaFoldDB" id="A0A1M6EYR1"/>
<name>A0A1M6EYR1_9RHOB</name>